<gene>
    <name evidence="1" type="ORF">FBQ74_09660</name>
</gene>
<name>A0A5B7YDI5_9ALTE</name>
<reference evidence="1 2" key="1">
    <citation type="submission" date="2019-04" db="EMBL/GenBank/DDBJ databases">
        <title>Salinimonas iocasae sp. nov., a halophilic bacterium isolated from the outer tube casing of tubeworms in Okinawa Trough.</title>
        <authorList>
            <person name="Zhang H."/>
            <person name="Wang H."/>
            <person name="Li C."/>
        </authorList>
    </citation>
    <scope>NUCLEOTIDE SEQUENCE [LARGE SCALE GENOMIC DNA]</scope>
    <source>
        <strain evidence="1 2">KX18D6</strain>
    </source>
</reference>
<proteinExistence type="predicted"/>
<dbReference type="RefSeq" id="WP_139756486.1">
    <property type="nucleotide sequence ID" value="NZ_CP039852.1"/>
</dbReference>
<evidence type="ECO:0000313" key="2">
    <source>
        <dbReference type="Proteomes" id="UP000304912"/>
    </source>
</evidence>
<organism evidence="1 2">
    <name type="scientific">Salinimonas iocasae</name>
    <dbReference type="NCBI Taxonomy" id="2572577"/>
    <lineage>
        <taxon>Bacteria</taxon>
        <taxon>Pseudomonadati</taxon>
        <taxon>Pseudomonadota</taxon>
        <taxon>Gammaproteobacteria</taxon>
        <taxon>Alteromonadales</taxon>
        <taxon>Alteromonadaceae</taxon>
        <taxon>Alteromonas/Salinimonas group</taxon>
        <taxon>Salinimonas</taxon>
    </lineage>
</organism>
<dbReference type="AlphaFoldDB" id="A0A5B7YDI5"/>
<sequence length="121" mass="13186">MAFTIKNLLSLFFFSLAVFLLSENQIGLGLMFSGASVSTQFISRQLLLKKISAKEDLLHTEIFEDCFSACASIAGDILTLIGVAIYLFNSFSPNELTHFFFTDPSYPVVGSGEAAPIIDSC</sequence>
<dbReference type="KEGG" id="salk:FBQ74_09660"/>
<keyword evidence="2" id="KW-1185">Reference proteome</keyword>
<dbReference type="Proteomes" id="UP000304912">
    <property type="component" value="Chromosome"/>
</dbReference>
<evidence type="ECO:0000313" key="1">
    <source>
        <dbReference type="EMBL" id="QCZ93742.1"/>
    </source>
</evidence>
<accession>A0A5B7YDI5</accession>
<protein>
    <submittedName>
        <fullName evidence="1">Uncharacterized protein</fullName>
    </submittedName>
</protein>
<dbReference type="EMBL" id="CP039852">
    <property type="protein sequence ID" value="QCZ93742.1"/>
    <property type="molecule type" value="Genomic_DNA"/>
</dbReference>